<dbReference type="OrthoDB" id="4716584at2759"/>
<reference evidence="3 4" key="1">
    <citation type="submission" date="2013-03" db="EMBL/GenBank/DDBJ databases">
        <title>The Genome Sequence of Exophiala aquamarina CBS 119918.</title>
        <authorList>
            <consortium name="The Broad Institute Genomics Platform"/>
            <person name="Cuomo C."/>
            <person name="de Hoog S."/>
            <person name="Gorbushina A."/>
            <person name="Walker B."/>
            <person name="Young S.K."/>
            <person name="Zeng Q."/>
            <person name="Gargeya S."/>
            <person name="Fitzgerald M."/>
            <person name="Haas B."/>
            <person name="Abouelleil A."/>
            <person name="Allen A.W."/>
            <person name="Alvarado L."/>
            <person name="Arachchi H.M."/>
            <person name="Berlin A.M."/>
            <person name="Chapman S.B."/>
            <person name="Gainer-Dewar J."/>
            <person name="Goldberg J."/>
            <person name="Griggs A."/>
            <person name="Gujja S."/>
            <person name="Hansen M."/>
            <person name="Howarth C."/>
            <person name="Imamovic A."/>
            <person name="Ireland A."/>
            <person name="Larimer J."/>
            <person name="McCowan C."/>
            <person name="Murphy C."/>
            <person name="Pearson M."/>
            <person name="Poon T.W."/>
            <person name="Priest M."/>
            <person name="Roberts A."/>
            <person name="Saif S."/>
            <person name="Shea T."/>
            <person name="Sisk P."/>
            <person name="Sykes S."/>
            <person name="Wortman J."/>
            <person name="Nusbaum C."/>
            <person name="Birren B."/>
        </authorList>
    </citation>
    <scope>NUCLEOTIDE SEQUENCE [LARGE SCALE GENOMIC DNA]</scope>
    <source>
        <strain evidence="3 4">CBS 119918</strain>
    </source>
</reference>
<gene>
    <name evidence="3" type="ORF">A1O9_04989</name>
</gene>
<feature type="compositionally biased region" description="Low complexity" evidence="2">
    <location>
        <begin position="217"/>
        <end position="232"/>
    </location>
</feature>
<keyword evidence="4" id="KW-1185">Reference proteome</keyword>
<feature type="region of interest" description="Disordered" evidence="2">
    <location>
        <begin position="434"/>
        <end position="555"/>
    </location>
</feature>
<feature type="region of interest" description="Disordered" evidence="2">
    <location>
        <begin position="1"/>
        <end position="317"/>
    </location>
</feature>
<feature type="compositionally biased region" description="Basic and acidic residues" evidence="2">
    <location>
        <begin position="443"/>
        <end position="453"/>
    </location>
</feature>
<protein>
    <submittedName>
        <fullName evidence="3">Uncharacterized protein</fullName>
    </submittedName>
</protein>
<dbReference type="EMBL" id="AMGV01000003">
    <property type="protein sequence ID" value="KEF60139.1"/>
    <property type="molecule type" value="Genomic_DNA"/>
</dbReference>
<dbReference type="STRING" id="1182545.A0A072PJ35"/>
<feature type="compositionally biased region" description="Basic and acidic residues" evidence="2">
    <location>
        <begin position="34"/>
        <end position="45"/>
    </location>
</feature>
<feature type="compositionally biased region" description="Acidic residues" evidence="2">
    <location>
        <begin position="237"/>
        <end position="247"/>
    </location>
</feature>
<feature type="coiled-coil region" evidence="1">
    <location>
        <begin position="387"/>
        <end position="414"/>
    </location>
</feature>
<keyword evidence="1" id="KW-0175">Coiled coil</keyword>
<dbReference type="VEuPathDB" id="FungiDB:A1O9_04989"/>
<proteinExistence type="predicted"/>
<dbReference type="GeneID" id="25279916"/>
<comment type="caution">
    <text evidence="3">The sequence shown here is derived from an EMBL/GenBank/DDBJ whole genome shotgun (WGS) entry which is preliminary data.</text>
</comment>
<feature type="compositionally biased region" description="Basic and acidic residues" evidence="2">
    <location>
        <begin position="128"/>
        <end position="144"/>
    </location>
</feature>
<name>A0A072PJ35_9EURO</name>
<dbReference type="Proteomes" id="UP000027920">
    <property type="component" value="Unassembled WGS sequence"/>
</dbReference>
<organism evidence="3 4">
    <name type="scientific">Exophiala aquamarina CBS 119918</name>
    <dbReference type="NCBI Taxonomy" id="1182545"/>
    <lineage>
        <taxon>Eukaryota</taxon>
        <taxon>Fungi</taxon>
        <taxon>Dikarya</taxon>
        <taxon>Ascomycota</taxon>
        <taxon>Pezizomycotina</taxon>
        <taxon>Eurotiomycetes</taxon>
        <taxon>Chaetothyriomycetidae</taxon>
        <taxon>Chaetothyriales</taxon>
        <taxon>Herpotrichiellaceae</taxon>
        <taxon>Exophiala</taxon>
    </lineage>
</organism>
<feature type="compositionally biased region" description="Basic and acidic residues" evidence="2">
    <location>
        <begin position="478"/>
        <end position="492"/>
    </location>
</feature>
<accession>A0A072PJ35</accession>
<feature type="compositionally biased region" description="Low complexity" evidence="2">
    <location>
        <begin position="183"/>
        <end position="197"/>
    </location>
</feature>
<feature type="compositionally biased region" description="Basic and acidic residues" evidence="2">
    <location>
        <begin position="93"/>
        <end position="110"/>
    </location>
</feature>
<feature type="compositionally biased region" description="Basic and acidic residues" evidence="2">
    <location>
        <begin position="302"/>
        <end position="317"/>
    </location>
</feature>
<sequence>MPSQTKPRRFLPQPIEETTRTSHRKTAESGNRAPDSEASARDTQDKLPSSSSLTSTLSSNQDSTTPRRFKPEPVETSTRTSRRKFAPEPIETSTRKSKDTPKPQEEDKPTKPRSRFAPEPIETTTKSSNDKKPLKDEVDTEKTPRPRRRFAPEPIEITTTTRRRRRKLDTRDSDEETDPDPQSEISPASSRESSGPRKFSPELLETAKGSYRRVHNPSPVLQSPPSSQPDPASGKEAEEEDVDEVTDLEQSKFSAAALARKHPEITRQHSFVVPDLPMIESTDEGESSDTPSLSDSPSSLDIENRRNTNQPDPKESYTDYVLRLAAETVTEKELQEQAMAAYINERPYEPVDHFAISHDEDEDGPLPVPMFQGEKGVDVKTFRRSSAAELDLEMANMRKHHEQLEQAKRELKADTAGQSRFSAAALATRHAIEAKTVKKAKKPRPDEDSELARMRAAASPPMLGSDLLFPFTISPKMTRCDPDQAPRPRNADSDDEMPSPQSPQLWKTDSKPQNSAGAGLWMGLCQASQSRPAPQENGLRSGIQTPVPQTPAGDRNNPFEVSLAIRGSQTPGRGNQTPGRKRPYTGLAFLPLTPPRSQDGDDIFTSTIDRKLQLEKQIEDEFPTRVITQIYNYLSLGYPSLAHMFDEELSKISRIPLEELRRDDYNVDAKGYVGAPEGDGADEREVIGKCKRWEALRLYIKEWARQSPNFADDRARPVGANEDWGARARKGSWGH</sequence>
<feature type="compositionally biased region" description="Low complexity" evidence="2">
    <location>
        <begin position="288"/>
        <end position="301"/>
    </location>
</feature>
<feature type="region of interest" description="Disordered" evidence="2">
    <location>
        <begin position="714"/>
        <end position="735"/>
    </location>
</feature>
<dbReference type="HOGENOM" id="CLU_011743_1_0_1"/>
<evidence type="ECO:0000313" key="3">
    <source>
        <dbReference type="EMBL" id="KEF60139.1"/>
    </source>
</evidence>
<evidence type="ECO:0000256" key="2">
    <source>
        <dbReference type="SAM" id="MobiDB-lite"/>
    </source>
</evidence>
<feature type="compositionally biased region" description="Acidic residues" evidence="2">
    <location>
        <begin position="172"/>
        <end position="181"/>
    </location>
</feature>
<evidence type="ECO:0000256" key="1">
    <source>
        <dbReference type="SAM" id="Coils"/>
    </source>
</evidence>
<feature type="compositionally biased region" description="Low complexity" evidence="2">
    <location>
        <begin position="49"/>
        <end position="59"/>
    </location>
</feature>
<dbReference type="RefSeq" id="XP_013262729.1">
    <property type="nucleotide sequence ID" value="XM_013407275.1"/>
</dbReference>
<feature type="compositionally biased region" description="Polar residues" evidence="2">
    <location>
        <begin position="502"/>
        <end position="516"/>
    </location>
</feature>
<dbReference type="AlphaFoldDB" id="A0A072PJ35"/>
<evidence type="ECO:0000313" key="4">
    <source>
        <dbReference type="Proteomes" id="UP000027920"/>
    </source>
</evidence>